<name>A0A327VSS6_9BACT</name>
<proteinExistence type="predicted"/>
<dbReference type="EMBL" id="QLMA01000007">
    <property type="protein sequence ID" value="RAJ77616.1"/>
    <property type="molecule type" value="Genomic_DNA"/>
</dbReference>
<accession>A0A327VSS6</accession>
<protein>
    <submittedName>
        <fullName evidence="1">Uncharacterized protein</fullName>
    </submittedName>
</protein>
<evidence type="ECO:0000313" key="1">
    <source>
        <dbReference type="EMBL" id="RAJ77616.1"/>
    </source>
</evidence>
<evidence type="ECO:0000313" key="2">
    <source>
        <dbReference type="Proteomes" id="UP000249819"/>
    </source>
</evidence>
<reference evidence="1 2" key="1">
    <citation type="submission" date="2018-06" db="EMBL/GenBank/DDBJ databases">
        <title>Genomic Encyclopedia of Archaeal and Bacterial Type Strains, Phase II (KMG-II): from individual species to whole genera.</title>
        <authorList>
            <person name="Goeker M."/>
        </authorList>
    </citation>
    <scope>NUCLEOTIDE SEQUENCE [LARGE SCALE GENOMIC DNA]</scope>
    <source>
        <strain evidence="1 2">DSM 29821</strain>
    </source>
</reference>
<dbReference type="AlphaFoldDB" id="A0A327VSS6"/>
<gene>
    <name evidence="1" type="ORF">CLV59_107385</name>
</gene>
<sequence>MNSIGMKNRKGDKIHYYYDLGHSQTQRLSMGIFIYVKPKNLK</sequence>
<organism evidence="1 2">
    <name type="scientific">Chitinophaga dinghuensis</name>
    <dbReference type="NCBI Taxonomy" id="1539050"/>
    <lineage>
        <taxon>Bacteria</taxon>
        <taxon>Pseudomonadati</taxon>
        <taxon>Bacteroidota</taxon>
        <taxon>Chitinophagia</taxon>
        <taxon>Chitinophagales</taxon>
        <taxon>Chitinophagaceae</taxon>
        <taxon>Chitinophaga</taxon>
    </lineage>
</organism>
<dbReference type="Proteomes" id="UP000249819">
    <property type="component" value="Unassembled WGS sequence"/>
</dbReference>
<keyword evidence="2" id="KW-1185">Reference proteome</keyword>
<comment type="caution">
    <text evidence="1">The sequence shown here is derived from an EMBL/GenBank/DDBJ whole genome shotgun (WGS) entry which is preliminary data.</text>
</comment>